<accession>U3A704</accession>
<proteinExistence type="predicted"/>
<comment type="caution">
    <text evidence="2">The sequence shown here is derived from an EMBL/GenBank/DDBJ whole genome shotgun (WGS) entry which is preliminary data.</text>
</comment>
<dbReference type="EMBL" id="BATJ01000023">
    <property type="protein sequence ID" value="GAD69112.1"/>
    <property type="molecule type" value="Genomic_DNA"/>
</dbReference>
<evidence type="ECO:0000313" key="2">
    <source>
        <dbReference type="EMBL" id="GAD69112.1"/>
    </source>
</evidence>
<organism evidence="2 3">
    <name type="scientific">Vibrio proteolyticus NBRC 13287</name>
    <dbReference type="NCBI Taxonomy" id="1219065"/>
    <lineage>
        <taxon>Bacteria</taxon>
        <taxon>Pseudomonadati</taxon>
        <taxon>Pseudomonadota</taxon>
        <taxon>Gammaproteobacteria</taxon>
        <taxon>Vibrionales</taxon>
        <taxon>Vibrionaceae</taxon>
        <taxon>Vibrio</taxon>
    </lineage>
</organism>
<gene>
    <name evidence="2" type="ORF">VPR01S_23_00240</name>
</gene>
<dbReference type="InterPro" id="IPR012433">
    <property type="entry name" value="Imm11"/>
</dbReference>
<dbReference type="STRING" id="1219065.VPR01S_23_00240"/>
<dbReference type="Pfam" id="PF07791">
    <property type="entry name" value="Imm11"/>
    <property type="match status" value="1"/>
</dbReference>
<reference evidence="2 3" key="1">
    <citation type="submission" date="2013-09" db="EMBL/GenBank/DDBJ databases">
        <title>Whole genome shotgun sequence of Vibrio proteolyticus NBRC 13287.</title>
        <authorList>
            <person name="Isaki S."/>
            <person name="Hosoyama A."/>
            <person name="Numata M."/>
            <person name="Hashimoto M."/>
            <person name="Hosoyama Y."/>
            <person name="Tsuchikane K."/>
            <person name="Noguchi M."/>
            <person name="Hirakata S."/>
            <person name="Ichikawa N."/>
            <person name="Ohji S."/>
            <person name="Yamazoe A."/>
            <person name="Fujita N."/>
        </authorList>
    </citation>
    <scope>NUCLEOTIDE SEQUENCE [LARGE SCALE GENOMIC DNA]</scope>
    <source>
        <strain evidence="2 3">NBRC 13287</strain>
    </source>
</reference>
<evidence type="ECO:0000259" key="1">
    <source>
        <dbReference type="Pfam" id="PF07791"/>
    </source>
</evidence>
<dbReference type="eggNOG" id="ENOG5031N9M">
    <property type="taxonomic scope" value="Bacteria"/>
</dbReference>
<dbReference type="AlphaFoldDB" id="U3A704"/>
<dbReference type="Proteomes" id="UP000016570">
    <property type="component" value="Unassembled WGS sequence"/>
</dbReference>
<feature type="domain" description="Immunity MXAN-0049 protein" evidence="1">
    <location>
        <begin position="60"/>
        <end position="165"/>
    </location>
</feature>
<protein>
    <recommendedName>
        <fullName evidence="1">Immunity MXAN-0049 protein domain-containing protein</fullName>
    </recommendedName>
</protein>
<name>U3A704_VIBPR</name>
<evidence type="ECO:0000313" key="3">
    <source>
        <dbReference type="Proteomes" id="UP000016570"/>
    </source>
</evidence>
<dbReference type="RefSeq" id="WP_021707080.1">
    <property type="nucleotide sequence ID" value="NZ_BATJ01000023.1"/>
</dbReference>
<keyword evidence="3" id="KW-1185">Reference proteome</keyword>
<sequence>MNLSIITENYFTSKVNLTPVDHRESLYSTNNYYPTSAKYPIVWEDLEGGSIKNVSPIVDSGDLSVSEEFAEKVMSFDPYGVEFYPSKLKLYDGNIEKRYLLAVNNVIDVIDESKSDIEISPRSGKKIVHSLYISEDKLKNIPLNKRVVFRVSGIETAMFFCEELFDVVAFESKFNGLRKSKFNIKDIAPKF</sequence>